<evidence type="ECO:0000256" key="4">
    <source>
        <dbReference type="ARBA" id="ARBA00001965"/>
    </source>
</evidence>
<dbReference type="Proteomes" id="UP000825935">
    <property type="component" value="Chromosome 19"/>
</dbReference>
<evidence type="ECO:0000256" key="7">
    <source>
        <dbReference type="ARBA" id="ARBA00011917"/>
    </source>
</evidence>
<evidence type="ECO:0000259" key="12">
    <source>
        <dbReference type="SMART" id="SM00849"/>
    </source>
</evidence>
<dbReference type="PANTHER" id="PTHR11935:SF94">
    <property type="entry name" value="TENZING NORGAY, ISOFORM C"/>
    <property type="match status" value="1"/>
</dbReference>
<evidence type="ECO:0000256" key="10">
    <source>
        <dbReference type="ARBA" id="ARBA00022833"/>
    </source>
</evidence>
<dbReference type="OrthoDB" id="515692at2759"/>
<evidence type="ECO:0000256" key="2">
    <source>
        <dbReference type="ARBA" id="ARBA00001947"/>
    </source>
</evidence>
<evidence type="ECO:0000313" key="13">
    <source>
        <dbReference type="EMBL" id="KAH7351787.1"/>
    </source>
</evidence>
<dbReference type="AlphaFoldDB" id="A0A8T2SK76"/>
<dbReference type="InterPro" id="IPR001279">
    <property type="entry name" value="Metallo-B-lactamas"/>
</dbReference>
<dbReference type="GO" id="GO:0004416">
    <property type="term" value="F:hydroxyacylglutathione hydrolase activity"/>
    <property type="evidence" value="ECO:0007669"/>
    <property type="project" value="UniProtKB-EC"/>
</dbReference>
<evidence type="ECO:0000256" key="1">
    <source>
        <dbReference type="ARBA" id="ARBA00001623"/>
    </source>
</evidence>
<evidence type="ECO:0000256" key="11">
    <source>
        <dbReference type="ARBA" id="ARBA00031044"/>
    </source>
</evidence>
<protein>
    <recommendedName>
        <fullName evidence="7">hydroxyacylglutathione hydrolase</fullName>
        <ecNumber evidence="7">3.1.2.6</ecNumber>
    </recommendedName>
    <alternativeName>
        <fullName evidence="11">Glyoxalase II</fullName>
    </alternativeName>
</protein>
<evidence type="ECO:0000256" key="3">
    <source>
        <dbReference type="ARBA" id="ARBA00001954"/>
    </source>
</evidence>
<name>A0A8T2SK76_CERRI</name>
<dbReference type="Gene3D" id="3.60.15.10">
    <property type="entry name" value="Ribonuclease Z/Hydroxyacylglutathione hydrolase-like"/>
    <property type="match status" value="1"/>
</dbReference>
<dbReference type="FunFam" id="3.60.15.10:FF:000019">
    <property type="entry name" value="Hydroxyacylglutathione hydrolase, mitochondrial"/>
    <property type="match status" value="1"/>
</dbReference>
<gene>
    <name evidence="13" type="ORF">KP509_19G014400</name>
</gene>
<dbReference type="InterPro" id="IPR036866">
    <property type="entry name" value="RibonucZ/Hydroxyglut_hydro"/>
</dbReference>
<accession>A0A8T2SK76</accession>
<dbReference type="EC" id="3.1.2.6" evidence="7"/>
<evidence type="ECO:0000256" key="6">
    <source>
        <dbReference type="ARBA" id="ARBA00006759"/>
    </source>
</evidence>
<comment type="similarity">
    <text evidence="6">Belongs to the metallo-beta-lactamase superfamily. Glyoxalase II family.</text>
</comment>
<dbReference type="GO" id="GO:0019243">
    <property type="term" value="P:methylglyoxal catabolic process to D-lactate via S-lactoyl-glutathione"/>
    <property type="evidence" value="ECO:0007669"/>
    <property type="project" value="InterPro"/>
</dbReference>
<dbReference type="Pfam" id="PF16123">
    <property type="entry name" value="HAGH_C"/>
    <property type="match status" value="1"/>
</dbReference>
<comment type="pathway">
    <text evidence="5">Secondary metabolite metabolism; methylglyoxal degradation; (R)-lactate from methylglyoxal: step 2/2.</text>
</comment>
<dbReference type="CDD" id="cd07723">
    <property type="entry name" value="hydroxyacylglutathione_hydrolase_MBL-fold"/>
    <property type="match status" value="1"/>
</dbReference>
<comment type="cofactor">
    <cofactor evidence="3">
        <name>Fe(2+)</name>
        <dbReference type="ChEBI" id="CHEBI:29033"/>
    </cofactor>
</comment>
<evidence type="ECO:0000256" key="8">
    <source>
        <dbReference type="ARBA" id="ARBA00022723"/>
    </source>
</evidence>
<dbReference type="SMART" id="SM00849">
    <property type="entry name" value="Lactamase_B"/>
    <property type="match status" value="1"/>
</dbReference>
<keyword evidence="14" id="KW-1185">Reference proteome</keyword>
<comment type="cofactor">
    <cofactor evidence="2">
        <name>Zn(2+)</name>
        <dbReference type="ChEBI" id="CHEBI:29105"/>
    </cofactor>
</comment>
<comment type="cofactor">
    <cofactor evidence="4">
        <name>Fe(3+)</name>
        <dbReference type="ChEBI" id="CHEBI:29034"/>
    </cofactor>
</comment>
<dbReference type="NCBIfam" id="TIGR03413">
    <property type="entry name" value="GSH_gloB"/>
    <property type="match status" value="1"/>
</dbReference>
<keyword evidence="9" id="KW-0378">Hydrolase</keyword>
<evidence type="ECO:0000313" key="14">
    <source>
        <dbReference type="Proteomes" id="UP000825935"/>
    </source>
</evidence>
<dbReference type="PANTHER" id="PTHR11935">
    <property type="entry name" value="BETA LACTAMASE DOMAIN"/>
    <property type="match status" value="1"/>
</dbReference>
<keyword evidence="8" id="KW-0479">Metal-binding</keyword>
<comment type="caution">
    <text evidence="13">The sequence shown here is derived from an EMBL/GenBank/DDBJ whole genome shotgun (WGS) entry which is preliminary data.</text>
</comment>
<dbReference type="InterPro" id="IPR035680">
    <property type="entry name" value="Clx_II_MBL"/>
</dbReference>
<sequence>MKIWPVPCLQDNYAYLLIDDSSGDAAVVDPVEPDRLIQAAEAHGAHIKIVLTTHHHWDHAGGNDKIKTLIPNLKVYGGSKDSVQGQTHQLEDGGEVTLGDSIHIRAMHTPCHTKGHICYFVTDIKGGDPAVFTGDTLFIGGCGRFFEGTPEQMYYSLCEKLASLPARTQVYCGHEYTVKNFAFALEVDPENMFLKRKSTWAKQQQAEKKPTVPSTIGDELETNPFMRVREKSIQDIMKLSDPIEVMGALRRMKDGWKG</sequence>
<dbReference type="PIRSF" id="PIRSF005457">
    <property type="entry name" value="Glx"/>
    <property type="match status" value="1"/>
</dbReference>
<organism evidence="13 14">
    <name type="scientific">Ceratopteris richardii</name>
    <name type="common">Triangle waterfern</name>
    <dbReference type="NCBI Taxonomy" id="49495"/>
    <lineage>
        <taxon>Eukaryota</taxon>
        <taxon>Viridiplantae</taxon>
        <taxon>Streptophyta</taxon>
        <taxon>Embryophyta</taxon>
        <taxon>Tracheophyta</taxon>
        <taxon>Polypodiopsida</taxon>
        <taxon>Polypodiidae</taxon>
        <taxon>Polypodiales</taxon>
        <taxon>Pteridineae</taxon>
        <taxon>Pteridaceae</taxon>
        <taxon>Parkerioideae</taxon>
        <taxon>Ceratopteris</taxon>
    </lineage>
</organism>
<dbReference type="GO" id="GO:0046872">
    <property type="term" value="F:metal ion binding"/>
    <property type="evidence" value="ECO:0007669"/>
    <property type="project" value="UniProtKB-KW"/>
</dbReference>
<comment type="catalytic activity">
    <reaction evidence="1">
        <text>an S-(2-hydroxyacyl)glutathione + H2O = a 2-hydroxy carboxylate + glutathione + H(+)</text>
        <dbReference type="Rhea" id="RHEA:21864"/>
        <dbReference type="ChEBI" id="CHEBI:15377"/>
        <dbReference type="ChEBI" id="CHEBI:15378"/>
        <dbReference type="ChEBI" id="CHEBI:57925"/>
        <dbReference type="ChEBI" id="CHEBI:58896"/>
        <dbReference type="ChEBI" id="CHEBI:71261"/>
        <dbReference type="EC" id="3.1.2.6"/>
    </reaction>
</comment>
<reference evidence="13" key="1">
    <citation type="submission" date="2021-08" db="EMBL/GenBank/DDBJ databases">
        <title>WGS assembly of Ceratopteris richardii.</title>
        <authorList>
            <person name="Marchant D.B."/>
            <person name="Chen G."/>
            <person name="Jenkins J."/>
            <person name="Shu S."/>
            <person name="Leebens-Mack J."/>
            <person name="Grimwood J."/>
            <person name="Schmutz J."/>
            <person name="Soltis P."/>
            <person name="Soltis D."/>
            <person name="Chen Z.-H."/>
        </authorList>
    </citation>
    <scope>NUCLEOTIDE SEQUENCE</scope>
    <source>
        <strain evidence="13">Whitten #5841</strain>
        <tissue evidence="13">Leaf</tissue>
    </source>
</reference>
<dbReference type="SUPFAM" id="SSF56281">
    <property type="entry name" value="Metallo-hydrolase/oxidoreductase"/>
    <property type="match status" value="1"/>
</dbReference>
<dbReference type="Pfam" id="PF00753">
    <property type="entry name" value="Lactamase_B"/>
    <property type="match status" value="1"/>
</dbReference>
<feature type="domain" description="Metallo-beta-lactamase" evidence="12">
    <location>
        <begin position="11"/>
        <end position="174"/>
    </location>
</feature>
<evidence type="ECO:0000256" key="5">
    <source>
        <dbReference type="ARBA" id="ARBA00004963"/>
    </source>
</evidence>
<keyword evidence="10" id="KW-0862">Zinc</keyword>
<dbReference type="HAMAP" id="MF_01374">
    <property type="entry name" value="Glyoxalase_2"/>
    <property type="match status" value="1"/>
</dbReference>
<proteinExistence type="inferred from homology"/>
<dbReference type="EMBL" id="CM035424">
    <property type="protein sequence ID" value="KAH7351787.1"/>
    <property type="molecule type" value="Genomic_DNA"/>
</dbReference>
<dbReference type="InterPro" id="IPR032282">
    <property type="entry name" value="HAGH_C"/>
</dbReference>
<dbReference type="OMA" id="NYIWLLQ"/>
<dbReference type="InterPro" id="IPR017782">
    <property type="entry name" value="Hydroxyacylglutathione_Hdrlase"/>
</dbReference>
<evidence type="ECO:0000256" key="9">
    <source>
        <dbReference type="ARBA" id="ARBA00022801"/>
    </source>
</evidence>